<name>A0A4Y2B5J6_ARAVE</name>
<accession>A0A4Y2B5J6</accession>
<dbReference type="Proteomes" id="UP000499080">
    <property type="component" value="Unassembled WGS sequence"/>
</dbReference>
<reference evidence="1 2" key="1">
    <citation type="journal article" date="2019" name="Sci. Rep.">
        <title>Orb-weaving spider Araneus ventricosus genome elucidates the spidroin gene catalogue.</title>
        <authorList>
            <person name="Kono N."/>
            <person name="Nakamura H."/>
            <person name="Ohtoshi R."/>
            <person name="Moran D.A.P."/>
            <person name="Shinohara A."/>
            <person name="Yoshida Y."/>
            <person name="Fujiwara M."/>
            <person name="Mori M."/>
            <person name="Tomita M."/>
            <person name="Arakawa K."/>
        </authorList>
    </citation>
    <scope>NUCLEOTIDE SEQUENCE [LARGE SCALE GENOMIC DNA]</scope>
</reference>
<proteinExistence type="predicted"/>
<evidence type="ECO:0000313" key="1">
    <source>
        <dbReference type="EMBL" id="GBL86739.1"/>
    </source>
</evidence>
<evidence type="ECO:0000313" key="2">
    <source>
        <dbReference type="Proteomes" id="UP000499080"/>
    </source>
</evidence>
<comment type="caution">
    <text evidence="1">The sequence shown here is derived from an EMBL/GenBank/DDBJ whole genome shotgun (WGS) entry which is preliminary data.</text>
</comment>
<dbReference type="EMBL" id="BGPR01000050">
    <property type="protein sequence ID" value="GBL86739.1"/>
    <property type="molecule type" value="Genomic_DNA"/>
</dbReference>
<organism evidence="1 2">
    <name type="scientific">Araneus ventricosus</name>
    <name type="common">Orbweaver spider</name>
    <name type="synonym">Epeira ventricosa</name>
    <dbReference type="NCBI Taxonomy" id="182803"/>
    <lineage>
        <taxon>Eukaryota</taxon>
        <taxon>Metazoa</taxon>
        <taxon>Ecdysozoa</taxon>
        <taxon>Arthropoda</taxon>
        <taxon>Chelicerata</taxon>
        <taxon>Arachnida</taxon>
        <taxon>Araneae</taxon>
        <taxon>Araneomorphae</taxon>
        <taxon>Entelegynae</taxon>
        <taxon>Araneoidea</taxon>
        <taxon>Araneidae</taxon>
        <taxon>Araneus</taxon>
    </lineage>
</organism>
<sequence>MTYTNSHIHFTFHEEYLDVGSTNTFSRQKMGYCVPKLLEESMIQCYLLCRKCFTQRHTTTIIARFLLLCTVIYLPCSNGLSSHKFRPRFALFPVVGTGRIDVVRGLVSASVVSSFMAVNSSRIKGLDGAIASVHSSAAEIFAKPHAIGNGASVRIPPTLVHKYEPLATRDLVKPHAVGASL</sequence>
<dbReference type="AlphaFoldDB" id="A0A4Y2B5J6"/>
<keyword evidence="2" id="KW-1185">Reference proteome</keyword>
<protein>
    <submittedName>
        <fullName evidence="1">Uncharacterized protein</fullName>
    </submittedName>
</protein>
<gene>
    <name evidence="1" type="ORF">AVEN_95988_1</name>
</gene>